<accession>A0AAJ7SWX8</accession>
<name>A0AAJ7SWX8_PETMA</name>
<evidence type="ECO:0000256" key="6">
    <source>
        <dbReference type="ARBA" id="ARBA00013930"/>
    </source>
</evidence>
<dbReference type="GO" id="GO:0005680">
    <property type="term" value="C:anaphase-promoting complex"/>
    <property type="evidence" value="ECO:0007669"/>
    <property type="project" value="InterPro"/>
</dbReference>
<evidence type="ECO:0000256" key="17">
    <source>
        <dbReference type="ARBA" id="ARBA00045696"/>
    </source>
</evidence>
<keyword evidence="8" id="KW-0963">Cytoplasm</keyword>
<dbReference type="AlphaFoldDB" id="A0AAJ7SWX8"/>
<dbReference type="PANTHER" id="PTHR31564">
    <property type="entry name" value="ANAPHASE-PROMOTING COMPLEX SUBUNIT 16"/>
    <property type="match status" value="1"/>
</dbReference>
<dbReference type="GO" id="GO:0051301">
    <property type="term" value="P:cell division"/>
    <property type="evidence" value="ECO:0007669"/>
    <property type="project" value="UniProtKB-KW"/>
</dbReference>
<dbReference type="PANTHER" id="PTHR31564:SF0">
    <property type="entry name" value="ANAPHASE-PROMOTING COMPLEX SUBUNIT 16"/>
    <property type="match status" value="1"/>
</dbReference>
<dbReference type="GO" id="GO:0016567">
    <property type="term" value="P:protein ubiquitination"/>
    <property type="evidence" value="ECO:0007669"/>
    <property type="project" value="InterPro"/>
</dbReference>
<keyword evidence="12" id="KW-0995">Kinetochore</keyword>
<evidence type="ECO:0000256" key="15">
    <source>
        <dbReference type="ARBA" id="ARBA00023328"/>
    </source>
</evidence>
<dbReference type="CTD" id="119504"/>
<evidence type="ECO:0000256" key="16">
    <source>
        <dbReference type="ARBA" id="ARBA00031333"/>
    </source>
</evidence>
<evidence type="ECO:0000313" key="18">
    <source>
        <dbReference type="Proteomes" id="UP001318040"/>
    </source>
</evidence>
<evidence type="ECO:0000256" key="14">
    <source>
        <dbReference type="ARBA" id="ARBA00023306"/>
    </source>
</evidence>
<dbReference type="GeneID" id="116940361"/>
<evidence type="ECO:0000256" key="10">
    <source>
        <dbReference type="ARBA" id="ARBA00022776"/>
    </source>
</evidence>
<dbReference type="Pfam" id="PF17256">
    <property type="entry name" value="ANAPC16"/>
    <property type="match status" value="1"/>
</dbReference>
<evidence type="ECO:0000256" key="9">
    <source>
        <dbReference type="ARBA" id="ARBA00022618"/>
    </source>
</evidence>
<sequence>MADLEAATRGKTATPYPAPKDVSDKVLCDMIFNYQIAHTQREMNREQHCARLLKLARLAEELEADEWRFRPVEKLLGFSNQS</sequence>
<evidence type="ECO:0000256" key="13">
    <source>
        <dbReference type="ARBA" id="ARBA00023242"/>
    </source>
</evidence>
<evidence type="ECO:0000256" key="1">
    <source>
        <dbReference type="ARBA" id="ARBA00004123"/>
    </source>
</evidence>
<protein>
    <recommendedName>
        <fullName evidence="6">Anaphase-promoting complex subunit 16</fullName>
    </recommendedName>
    <alternativeName>
        <fullName evidence="16">Cyclosome subunit 16</fullName>
    </alternativeName>
</protein>
<keyword evidence="15" id="KW-0137">Centromere</keyword>
<keyword evidence="9" id="KW-0132">Cell division</keyword>
<evidence type="ECO:0000256" key="3">
    <source>
        <dbReference type="ARBA" id="ARBA00004629"/>
    </source>
</evidence>
<evidence type="ECO:0000256" key="4">
    <source>
        <dbReference type="ARBA" id="ARBA00004906"/>
    </source>
</evidence>
<dbReference type="InterPro" id="IPR029641">
    <property type="entry name" value="APC16"/>
</dbReference>
<comment type="subcellular location">
    <subcellularLocation>
        <location evidence="3">Chromosome</location>
        <location evidence="3">Centromere</location>
        <location evidence="3">Kinetochore</location>
    </subcellularLocation>
    <subcellularLocation>
        <location evidence="2">Cytoplasm</location>
    </subcellularLocation>
    <subcellularLocation>
        <location evidence="1">Nucleus</location>
    </subcellularLocation>
</comment>
<evidence type="ECO:0000256" key="7">
    <source>
        <dbReference type="ARBA" id="ARBA00022454"/>
    </source>
</evidence>
<gene>
    <name evidence="19" type="primary">ANAPC16</name>
</gene>
<evidence type="ECO:0000256" key="8">
    <source>
        <dbReference type="ARBA" id="ARBA00022490"/>
    </source>
</evidence>
<dbReference type="Proteomes" id="UP001318040">
    <property type="component" value="Chromosome 8"/>
</dbReference>
<keyword evidence="14" id="KW-0131">Cell cycle</keyword>
<proteinExistence type="inferred from homology"/>
<comment type="pathway">
    <text evidence="4">Protein modification; protein ubiquitination.</text>
</comment>
<evidence type="ECO:0000256" key="2">
    <source>
        <dbReference type="ARBA" id="ARBA00004496"/>
    </source>
</evidence>
<keyword evidence="18" id="KW-1185">Reference proteome</keyword>
<comment type="similarity">
    <text evidence="5">Belongs to the APC16 family.</text>
</comment>
<comment type="function">
    <text evidence="17">Component of the anaphase promoting complex/cyclosome (APC/C), a cell cycle-regulated E3 ubiquitin ligase that controls progression through mitosis and the G1 phase of the cell cycle. The APC/C complex acts by mediating ubiquitination and subsequent degradation of target proteins: it mainly mediates the formation of 'Lys-11'-linked polyubiquitin chains and, to a lower extent, the formation of 'Lys-48'- and 'Lys-63'-linked polyubiquitin chains. The APC/C complex catalyzes assembly of branched 'Lys-11'-/'Lys-48'-linked branched ubiquitin chains on target proteins.</text>
</comment>
<dbReference type="RefSeq" id="XP_032806012.1">
    <property type="nucleotide sequence ID" value="XM_032950121.1"/>
</dbReference>
<dbReference type="GO" id="GO:0000776">
    <property type="term" value="C:kinetochore"/>
    <property type="evidence" value="ECO:0007669"/>
    <property type="project" value="UniProtKB-KW"/>
</dbReference>
<evidence type="ECO:0000313" key="19">
    <source>
        <dbReference type="RefSeq" id="XP_032806012.1"/>
    </source>
</evidence>
<evidence type="ECO:0000256" key="5">
    <source>
        <dbReference type="ARBA" id="ARBA00007252"/>
    </source>
</evidence>
<dbReference type="KEGG" id="pmrn:116940361"/>
<keyword evidence="13" id="KW-0539">Nucleus</keyword>
<evidence type="ECO:0000256" key="12">
    <source>
        <dbReference type="ARBA" id="ARBA00022838"/>
    </source>
</evidence>
<reference evidence="19" key="1">
    <citation type="submission" date="2025-08" db="UniProtKB">
        <authorList>
            <consortium name="RefSeq"/>
        </authorList>
    </citation>
    <scope>IDENTIFICATION</scope>
    <source>
        <tissue evidence="19">Sperm</tissue>
    </source>
</reference>
<evidence type="ECO:0000256" key="11">
    <source>
        <dbReference type="ARBA" id="ARBA00022786"/>
    </source>
</evidence>
<keyword evidence="7" id="KW-0158">Chromosome</keyword>
<keyword evidence="11" id="KW-0833">Ubl conjugation pathway</keyword>
<keyword evidence="10" id="KW-0498">Mitosis</keyword>
<dbReference type="GO" id="GO:0005829">
    <property type="term" value="C:cytosol"/>
    <property type="evidence" value="ECO:0007669"/>
    <property type="project" value="TreeGrafter"/>
</dbReference>
<organism evidence="18 19">
    <name type="scientific">Petromyzon marinus</name>
    <name type="common">Sea lamprey</name>
    <dbReference type="NCBI Taxonomy" id="7757"/>
    <lineage>
        <taxon>Eukaryota</taxon>
        <taxon>Metazoa</taxon>
        <taxon>Chordata</taxon>
        <taxon>Craniata</taxon>
        <taxon>Vertebrata</taxon>
        <taxon>Cyclostomata</taxon>
        <taxon>Hyperoartia</taxon>
        <taxon>Petromyzontiformes</taxon>
        <taxon>Petromyzontidae</taxon>
        <taxon>Petromyzon</taxon>
    </lineage>
</organism>